<dbReference type="InterPro" id="IPR013494">
    <property type="entry name" value="CHP02678"/>
</dbReference>
<accession>A0A919CHQ8</accession>
<dbReference type="EMBL" id="BMXL01000007">
    <property type="protein sequence ID" value="GHD23448.1"/>
    <property type="molecule type" value="Genomic_DNA"/>
</dbReference>
<evidence type="ECO:0008006" key="4">
    <source>
        <dbReference type="Google" id="ProtNLM"/>
    </source>
</evidence>
<evidence type="ECO:0000256" key="1">
    <source>
        <dbReference type="SAM" id="MobiDB-lite"/>
    </source>
</evidence>
<feature type="region of interest" description="Disordered" evidence="1">
    <location>
        <begin position="380"/>
        <end position="411"/>
    </location>
</feature>
<keyword evidence="3" id="KW-1185">Reference proteome</keyword>
<reference evidence="2 3" key="1">
    <citation type="journal article" date="2014" name="Int. J. Syst. Evol. Microbiol.">
        <title>Complete genome sequence of Corynebacterium casei LMG S-19264T (=DSM 44701T), isolated from a smear-ripened cheese.</title>
        <authorList>
            <consortium name="US DOE Joint Genome Institute (JGI-PGF)"/>
            <person name="Walter F."/>
            <person name="Albersmeier A."/>
            <person name="Kalinowski J."/>
            <person name="Ruckert C."/>
        </authorList>
    </citation>
    <scope>NUCLEOTIDE SEQUENCE [LARGE SCALE GENOMIC DNA]</scope>
    <source>
        <strain evidence="2 3">KCTC 19473</strain>
    </source>
</reference>
<organism evidence="2 3">
    <name type="scientific">Nocardiopsis kunsanensis</name>
    <dbReference type="NCBI Taxonomy" id="141693"/>
    <lineage>
        <taxon>Bacteria</taxon>
        <taxon>Bacillati</taxon>
        <taxon>Actinomycetota</taxon>
        <taxon>Actinomycetes</taxon>
        <taxon>Streptosporangiales</taxon>
        <taxon>Nocardiopsidaceae</taxon>
        <taxon>Nocardiopsis</taxon>
    </lineage>
</organism>
<proteinExistence type="predicted"/>
<sequence>MTTMDAYGEDSALIGERQAAARALMLRPLLTVATHPADLALVRTHAEWLIQRFQRVLGYRLTITDDHARLYKRGTGALAPEPVRRESGTRFTPRTHTHLALALAVLVGTVEDGTVQELAAAVHEAAREAGVDADPGRGAGERRAFGAALRHLVGLGVLTELSGTVADHVADPSAEVVLRPHTQAARSVAAHLPRPGQTPESFLAEADGSDPEGDQAGETALRRMLAEEAVVLRENLPDRQRERLVAHQWRAASALRNLFGCDTEIRAEGVALVMPEEAVDGHGFPSQDPVGRVALALLNHLSGRLAPGHPATSVPVPDEELRAALEALTGADAPERAEWERTAGPEIPDPVRMPALVTDLLNRWGLLRGGPGERHLAAAAARYGAEAGTRVPPIPDNDEDGGEQEGERDQW</sequence>
<name>A0A919CHQ8_9ACTN</name>
<evidence type="ECO:0000313" key="3">
    <source>
        <dbReference type="Proteomes" id="UP000654947"/>
    </source>
</evidence>
<protein>
    <recommendedName>
        <fullName evidence="4">TIGR02678 family protein</fullName>
    </recommendedName>
</protein>
<comment type="caution">
    <text evidence="2">The sequence shown here is derived from an EMBL/GenBank/DDBJ whole genome shotgun (WGS) entry which is preliminary data.</text>
</comment>
<gene>
    <name evidence="2" type="ORF">GCM10007147_18720</name>
</gene>
<dbReference type="Proteomes" id="UP000654947">
    <property type="component" value="Unassembled WGS sequence"/>
</dbReference>
<evidence type="ECO:0000313" key="2">
    <source>
        <dbReference type="EMBL" id="GHD23448.1"/>
    </source>
</evidence>
<feature type="region of interest" description="Disordered" evidence="1">
    <location>
        <begin position="188"/>
        <end position="216"/>
    </location>
</feature>
<dbReference type="AlphaFoldDB" id="A0A919CHQ8"/>
<dbReference type="Pfam" id="PF09661">
    <property type="entry name" value="DUF2398"/>
    <property type="match status" value="1"/>
</dbReference>